<gene>
    <name evidence="2" type="ORF">CP972_12160</name>
</gene>
<feature type="compositionally biased region" description="Gly residues" evidence="1">
    <location>
        <begin position="17"/>
        <end position="26"/>
    </location>
</feature>
<sequence length="132" mass="12921">MSAVSGRIGSIRSFHGPTGGECGAPGRGPEIRPGPERRRIGGRAGGGNGAGAGPCRGREQGSSGAEPGAGTEVERGLGRGVTGASPVPPRGRVWAARRAAGNVGGCVSCPPGTGHVSRNSPVRVPCGPVPEL</sequence>
<feature type="region of interest" description="Disordered" evidence="1">
    <location>
        <begin position="1"/>
        <end position="92"/>
    </location>
</feature>
<feature type="compositionally biased region" description="Basic and acidic residues" evidence="1">
    <location>
        <begin position="29"/>
        <end position="39"/>
    </location>
</feature>
<evidence type="ECO:0000256" key="1">
    <source>
        <dbReference type="SAM" id="MobiDB-lite"/>
    </source>
</evidence>
<proteinExistence type="predicted"/>
<evidence type="ECO:0000313" key="3">
    <source>
        <dbReference type="Proteomes" id="UP000326041"/>
    </source>
</evidence>
<dbReference type="Proteomes" id="UP000326041">
    <property type="component" value="Chromosome"/>
</dbReference>
<dbReference type="EMBL" id="CP023697">
    <property type="protein sequence ID" value="QEV06327.1"/>
    <property type="molecule type" value="Genomic_DNA"/>
</dbReference>
<name>A0ABX6AXA4_9ACTN</name>
<accession>A0ABX6AXA4</accession>
<keyword evidence="3" id="KW-1185">Reference proteome</keyword>
<feature type="compositionally biased region" description="Gly residues" evidence="1">
    <location>
        <begin position="42"/>
        <end position="54"/>
    </location>
</feature>
<organism evidence="2 3">
    <name type="scientific">Streptomyces prasinus</name>
    <dbReference type="NCBI Taxonomy" id="67345"/>
    <lineage>
        <taxon>Bacteria</taxon>
        <taxon>Bacillati</taxon>
        <taxon>Actinomycetota</taxon>
        <taxon>Actinomycetes</taxon>
        <taxon>Kitasatosporales</taxon>
        <taxon>Streptomycetaceae</taxon>
        <taxon>Streptomyces</taxon>
    </lineage>
</organism>
<protein>
    <submittedName>
        <fullName evidence="2">Uncharacterized protein</fullName>
    </submittedName>
</protein>
<feature type="region of interest" description="Disordered" evidence="1">
    <location>
        <begin position="111"/>
        <end position="132"/>
    </location>
</feature>
<reference evidence="2 3" key="1">
    <citation type="submission" date="2017-09" db="EMBL/GenBank/DDBJ databases">
        <authorList>
            <person name="Lee N."/>
            <person name="Cho B.-K."/>
        </authorList>
    </citation>
    <scope>NUCLEOTIDE SEQUENCE [LARGE SCALE GENOMIC DNA]</scope>
    <source>
        <strain evidence="2 3">ATCC 13879</strain>
    </source>
</reference>
<evidence type="ECO:0000313" key="2">
    <source>
        <dbReference type="EMBL" id="QEV06327.1"/>
    </source>
</evidence>